<dbReference type="CDD" id="cd01335">
    <property type="entry name" value="Radical_SAM"/>
    <property type="match status" value="1"/>
</dbReference>
<dbReference type="InterPro" id="IPR007197">
    <property type="entry name" value="rSAM"/>
</dbReference>
<keyword evidence="6" id="KW-0411">Iron-sulfur</keyword>
<dbReference type="SFLD" id="SFLDG01067">
    <property type="entry name" value="SPASM/twitch_domain_containing"/>
    <property type="match status" value="1"/>
</dbReference>
<gene>
    <name evidence="8" type="ordered locus">Arcve_0325</name>
</gene>
<dbReference type="InterPro" id="IPR034457">
    <property type="entry name" value="Organic_radical-activating"/>
</dbReference>
<dbReference type="Proteomes" id="UP000008136">
    <property type="component" value="Chromosome"/>
</dbReference>
<evidence type="ECO:0000256" key="2">
    <source>
        <dbReference type="ARBA" id="ARBA00022485"/>
    </source>
</evidence>
<evidence type="ECO:0000256" key="5">
    <source>
        <dbReference type="ARBA" id="ARBA00023004"/>
    </source>
</evidence>
<evidence type="ECO:0000313" key="8">
    <source>
        <dbReference type="EMBL" id="AEA46359.1"/>
    </source>
</evidence>
<organism evidence="8 9">
    <name type="scientific">Archaeoglobus veneficus (strain DSM 11195 / SNP6)</name>
    <dbReference type="NCBI Taxonomy" id="693661"/>
    <lineage>
        <taxon>Archaea</taxon>
        <taxon>Methanobacteriati</taxon>
        <taxon>Methanobacteriota</taxon>
        <taxon>Archaeoglobi</taxon>
        <taxon>Archaeoglobales</taxon>
        <taxon>Archaeoglobaceae</taxon>
        <taxon>Archaeoglobus</taxon>
    </lineage>
</organism>
<dbReference type="RefSeq" id="WP_013683033.1">
    <property type="nucleotide sequence ID" value="NC_015320.1"/>
</dbReference>
<dbReference type="GO" id="GO:0046872">
    <property type="term" value="F:metal ion binding"/>
    <property type="evidence" value="ECO:0007669"/>
    <property type="project" value="UniProtKB-KW"/>
</dbReference>
<evidence type="ECO:0000313" key="9">
    <source>
        <dbReference type="Proteomes" id="UP000008136"/>
    </source>
</evidence>
<dbReference type="SFLD" id="SFLDS00029">
    <property type="entry name" value="Radical_SAM"/>
    <property type="match status" value="1"/>
</dbReference>
<dbReference type="GO" id="GO:0051539">
    <property type="term" value="F:4 iron, 4 sulfur cluster binding"/>
    <property type="evidence" value="ECO:0007669"/>
    <property type="project" value="UniProtKB-KW"/>
</dbReference>
<dbReference type="InterPro" id="IPR012840">
    <property type="entry name" value="NrdG2"/>
</dbReference>
<dbReference type="NCBIfam" id="TIGR02495">
    <property type="entry name" value="NrdG2"/>
    <property type="match status" value="1"/>
</dbReference>
<dbReference type="Pfam" id="PF04055">
    <property type="entry name" value="Radical_SAM"/>
    <property type="match status" value="1"/>
</dbReference>
<feature type="domain" description="Radical SAM core" evidence="7">
    <location>
        <begin position="13"/>
        <end position="218"/>
    </location>
</feature>
<keyword evidence="2" id="KW-0004">4Fe-4S</keyword>
<dbReference type="InterPro" id="IPR013785">
    <property type="entry name" value="Aldolase_TIM"/>
</dbReference>
<evidence type="ECO:0000256" key="4">
    <source>
        <dbReference type="ARBA" id="ARBA00022723"/>
    </source>
</evidence>
<evidence type="ECO:0000259" key="7">
    <source>
        <dbReference type="PROSITE" id="PS51918"/>
    </source>
</evidence>
<dbReference type="SUPFAM" id="SSF102114">
    <property type="entry name" value="Radical SAM enzymes"/>
    <property type="match status" value="1"/>
</dbReference>
<proteinExistence type="predicted"/>
<accession>F2KP51</accession>
<dbReference type="PANTHER" id="PTHR30352">
    <property type="entry name" value="PYRUVATE FORMATE-LYASE-ACTIVATING ENZYME"/>
    <property type="match status" value="1"/>
</dbReference>
<dbReference type="eggNOG" id="arCOG00952">
    <property type="taxonomic scope" value="Archaea"/>
</dbReference>
<dbReference type="Gene3D" id="3.20.20.70">
    <property type="entry name" value="Aldolase class I"/>
    <property type="match status" value="1"/>
</dbReference>
<dbReference type="OrthoDB" id="371936at2157"/>
<evidence type="ECO:0000256" key="6">
    <source>
        <dbReference type="ARBA" id="ARBA00023014"/>
    </source>
</evidence>
<comment type="cofactor">
    <cofactor evidence="1">
        <name>[4Fe-4S] cluster</name>
        <dbReference type="ChEBI" id="CHEBI:49883"/>
    </cofactor>
</comment>
<keyword evidence="3" id="KW-0949">S-adenosyl-L-methionine</keyword>
<dbReference type="PANTHER" id="PTHR30352:SF13">
    <property type="entry name" value="GLYCYL-RADICAL ENZYME ACTIVATING ENZYME YJJW-RELATED"/>
    <property type="match status" value="1"/>
</dbReference>
<keyword evidence="5" id="KW-0408">Iron</keyword>
<dbReference type="STRING" id="693661.Arcve_0325"/>
<sequence length="232" mass="25743">MLIGGILDLSTIDFPGKLCSVIFLSGCPFRCPFCHNHELLAGGTKTDVSGLIGKISENYLIDGVCITGGEPLMQNIEDLCKKLKDAGFAVKIDTNGYYTEELGKILDYVDYVAIDLKTTFEKYDSLVKCKGAAERVRKSVELLASSGIEFEARTTVVPTLVEEREILEIAKFLGSIGVKKYVLQQFRNENTLDERLKNVKPFSRERMIVIAESVKDFVGGVRVRCENGEVEV</sequence>
<dbReference type="EMBL" id="CP002588">
    <property type="protein sequence ID" value="AEA46359.1"/>
    <property type="molecule type" value="Genomic_DNA"/>
</dbReference>
<evidence type="ECO:0000256" key="3">
    <source>
        <dbReference type="ARBA" id="ARBA00022691"/>
    </source>
</evidence>
<dbReference type="SFLD" id="SFLDG01094">
    <property type="entry name" value="Uncharacterised_Radical_SAM_Su"/>
    <property type="match status" value="1"/>
</dbReference>
<keyword evidence="4" id="KW-0479">Metal-binding</keyword>
<dbReference type="GO" id="GO:0003824">
    <property type="term" value="F:catalytic activity"/>
    <property type="evidence" value="ECO:0007669"/>
    <property type="project" value="InterPro"/>
</dbReference>
<reference evidence="8 9" key="1">
    <citation type="submission" date="2011-03" db="EMBL/GenBank/DDBJ databases">
        <title>The complete genome of Archaeoglobus veneficus SNP6.</title>
        <authorList>
            <consortium name="US DOE Joint Genome Institute (JGI-PGF)"/>
            <person name="Lucas S."/>
            <person name="Copeland A."/>
            <person name="Lapidus A."/>
            <person name="Bruce D."/>
            <person name="Goodwin L."/>
            <person name="Pitluck S."/>
            <person name="Kyrpides N."/>
            <person name="Mavromatis K."/>
            <person name="Pagani I."/>
            <person name="Ivanova N."/>
            <person name="Mikhailova N."/>
            <person name="Lu M."/>
            <person name="Detter J.C."/>
            <person name="Tapia R."/>
            <person name="Han C."/>
            <person name="Land M."/>
            <person name="Hauser L."/>
            <person name="Markowitz V."/>
            <person name="Cheng J.-F."/>
            <person name="Hugenholtz P."/>
            <person name="Woyke T."/>
            <person name="Wu D."/>
            <person name="Spring S."/>
            <person name="Brambilla E."/>
            <person name="Klenk H.-P."/>
            <person name="Eisen J.A."/>
        </authorList>
    </citation>
    <scope>NUCLEOTIDE SEQUENCE [LARGE SCALE GENOMIC DNA]</scope>
    <source>
        <strain>SNP6</strain>
    </source>
</reference>
<evidence type="ECO:0000256" key="1">
    <source>
        <dbReference type="ARBA" id="ARBA00001966"/>
    </source>
</evidence>
<dbReference type="KEGG" id="ave:Arcve_0325"/>
<dbReference type="AlphaFoldDB" id="F2KP51"/>
<keyword evidence="9" id="KW-1185">Reference proteome</keyword>
<dbReference type="InterPro" id="IPR058240">
    <property type="entry name" value="rSAM_sf"/>
</dbReference>
<dbReference type="GeneID" id="10393419"/>
<dbReference type="PROSITE" id="PS51918">
    <property type="entry name" value="RADICAL_SAM"/>
    <property type="match status" value="1"/>
</dbReference>
<name>F2KP51_ARCVS</name>
<dbReference type="HOGENOM" id="CLU_078147_2_1_2"/>
<protein>
    <submittedName>
        <fullName evidence="8">Anaerobic ribonucleoside-triphosphate reductase activating protein</fullName>
    </submittedName>
</protein>